<sequence length="200" mass="20649">MKSRALIFALAFAAGTIALTNPVDDLNESAERSMTAEQLVKTDAGSAEFCRLKADLCCSDKEASNVCKMCQEKGLLSCRVGDEPRPGCANGGFGPDCSGFPVSESGGPGDMGGSGLELRRVGLGCPYGGFGPTCSGRKGPGCPPGMGGRRCDMRERGCPHGGFGPTCSGRRPDRSGCLEGMGGAACELRRPHEPSEPLEP</sequence>
<organism evidence="2 3">
    <name type="scientific">Cylindrodendrum hubeiense</name>
    <dbReference type="NCBI Taxonomy" id="595255"/>
    <lineage>
        <taxon>Eukaryota</taxon>
        <taxon>Fungi</taxon>
        <taxon>Dikarya</taxon>
        <taxon>Ascomycota</taxon>
        <taxon>Pezizomycotina</taxon>
        <taxon>Sordariomycetes</taxon>
        <taxon>Hypocreomycetidae</taxon>
        <taxon>Hypocreales</taxon>
        <taxon>Nectriaceae</taxon>
        <taxon>Cylindrodendrum</taxon>
    </lineage>
</organism>
<proteinExistence type="predicted"/>
<feature type="signal peptide" evidence="1">
    <location>
        <begin position="1"/>
        <end position="18"/>
    </location>
</feature>
<feature type="chain" id="PRO_5040199880" evidence="1">
    <location>
        <begin position="19"/>
        <end position="200"/>
    </location>
</feature>
<dbReference type="EMBL" id="JAANBB010000709">
    <property type="protein sequence ID" value="KAF7535569.1"/>
    <property type="molecule type" value="Genomic_DNA"/>
</dbReference>
<dbReference type="AlphaFoldDB" id="A0A9P5GSQ0"/>
<evidence type="ECO:0000313" key="2">
    <source>
        <dbReference type="EMBL" id="KAF7535569.1"/>
    </source>
</evidence>
<keyword evidence="3" id="KW-1185">Reference proteome</keyword>
<name>A0A9P5GSQ0_9HYPO</name>
<accession>A0A9P5GSQ0</accession>
<gene>
    <name evidence="2" type="ORF">G7Z17_g13186</name>
</gene>
<dbReference type="Proteomes" id="UP000722485">
    <property type="component" value="Unassembled WGS sequence"/>
</dbReference>
<comment type="caution">
    <text evidence="2">The sequence shown here is derived from an EMBL/GenBank/DDBJ whole genome shotgun (WGS) entry which is preliminary data.</text>
</comment>
<protein>
    <submittedName>
        <fullName evidence="2">Uncharacterized protein</fullName>
    </submittedName>
</protein>
<keyword evidence="1" id="KW-0732">Signal</keyword>
<evidence type="ECO:0000256" key="1">
    <source>
        <dbReference type="SAM" id="SignalP"/>
    </source>
</evidence>
<reference evidence="2" key="1">
    <citation type="submission" date="2020-03" db="EMBL/GenBank/DDBJ databases">
        <title>Draft Genome Sequence of Cylindrodendrum hubeiense.</title>
        <authorList>
            <person name="Buettner E."/>
            <person name="Kellner H."/>
        </authorList>
    </citation>
    <scope>NUCLEOTIDE SEQUENCE</scope>
    <source>
        <strain evidence="2">IHI 201604</strain>
    </source>
</reference>
<evidence type="ECO:0000313" key="3">
    <source>
        <dbReference type="Proteomes" id="UP000722485"/>
    </source>
</evidence>